<dbReference type="EMBL" id="ACJX03000001">
    <property type="protein sequence ID" value="KRT35404.1"/>
    <property type="molecule type" value="Genomic_DNA"/>
</dbReference>
<proteinExistence type="predicted"/>
<name>A0A0T5XAK2_9BACT</name>
<organism evidence="1 2">
    <name type="scientific">Acetomicrobium hydrogeniformans ATCC BAA-1850</name>
    <dbReference type="NCBI Taxonomy" id="592015"/>
    <lineage>
        <taxon>Bacteria</taxon>
        <taxon>Thermotogati</taxon>
        <taxon>Synergistota</taxon>
        <taxon>Synergistia</taxon>
        <taxon>Synergistales</taxon>
        <taxon>Acetomicrobiaceae</taxon>
        <taxon>Acetomicrobium</taxon>
    </lineage>
</organism>
<evidence type="ECO:0000313" key="2">
    <source>
        <dbReference type="Proteomes" id="UP000005273"/>
    </source>
</evidence>
<dbReference type="eggNOG" id="ENOG5033BNH">
    <property type="taxonomic scope" value="Bacteria"/>
</dbReference>
<dbReference type="OrthoDB" id="6279at2"/>
<reference evidence="2" key="1">
    <citation type="submission" date="2012-09" db="EMBL/GenBank/DDBJ databases">
        <authorList>
            <person name="Weinstock G."/>
            <person name="Sodergren E."/>
            <person name="Clifton S."/>
            <person name="Fulton L."/>
            <person name="Fulton B."/>
            <person name="Courtney L."/>
            <person name="Fronick C."/>
            <person name="Harrison M."/>
            <person name="Strong C."/>
            <person name="Farmer C."/>
            <person name="Delehaunty K."/>
            <person name="Markovic C."/>
            <person name="Hall O."/>
            <person name="Minx P."/>
            <person name="Tomlinson C."/>
            <person name="Mitreva M."/>
            <person name="Nelson J."/>
            <person name="Hou S."/>
            <person name="Wollam A."/>
            <person name="Pepin K.H."/>
            <person name="Johnson M."/>
            <person name="Bhonagiri V."/>
            <person name="Nash W.E."/>
            <person name="Suruliraj S."/>
            <person name="Warren W."/>
            <person name="Chinwalla A."/>
            <person name="Mardis E.R."/>
            <person name="Wilson R.K."/>
        </authorList>
    </citation>
    <scope>NUCLEOTIDE SEQUENCE [LARGE SCALE GENOMIC DNA]</scope>
    <source>
        <strain evidence="2">OS1</strain>
    </source>
</reference>
<dbReference type="AlphaFoldDB" id="A0A0T5XAK2"/>
<evidence type="ECO:0000313" key="1">
    <source>
        <dbReference type="EMBL" id="KRT35404.1"/>
    </source>
</evidence>
<comment type="caution">
    <text evidence="1">The sequence shown here is derived from an EMBL/GenBank/DDBJ whole genome shotgun (WGS) entry which is preliminary data.</text>
</comment>
<sequence>MAYVGPAGLIGSPDEADRENFIPFVVEGEDDITCWIHKEVLEHLKEVSPTREGDYLFASDGAGRLRFKFCDRS</sequence>
<keyword evidence="2" id="KW-1185">Reference proteome</keyword>
<accession>A0A0T5XAK2</accession>
<gene>
    <name evidence="1" type="ORF">HMPREF1705_02630</name>
</gene>
<dbReference type="Proteomes" id="UP000005273">
    <property type="component" value="Unassembled WGS sequence"/>
</dbReference>
<dbReference type="RefSeq" id="WP_009201962.1">
    <property type="nucleotide sequence ID" value="NZ_ACJX03000001.1"/>
</dbReference>
<protein>
    <submittedName>
        <fullName evidence="1">Uncharacterized protein</fullName>
    </submittedName>
</protein>